<gene>
    <name evidence="2" type="ORF">SLS58_001861</name>
</gene>
<dbReference type="EMBL" id="JAKEKT020000007">
    <property type="protein sequence ID" value="KAL1649286.1"/>
    <property type="molecule type" value="Genomic_DNA"/>
</dbReference>
<feature type="compositionally biased region" description="Basic and acidic residues" evidence="1">
    <location>
        <begin position="74"/>
        <end position="84"/>
    </location>
</feature>
<dbReference type="Proteomes" id="UP001521184">
    <property type="component" value="Unassembled WGS sequence"/>
</dbReference>
<reference evidence="2 3" key="1">
    <citation type="journal article" date="2023" name="Plant Dis.">
        <title>First Report of Diplodia intermedia Causing Canker and Dieback Diseases on Apple Trees in Canada.</title>
        <authorList>
            <person name="Ellouze W."/>
            <person name="Ilyukhin E."/>
            <person name="Sulman M."/>
            <person name="Ali S."/>
        </authorList>
    </citation>
    <scope>NUCLEOTIDE SEQUENCE [LARGE SCALE GENOMIC DNA]</scope>
    <source>
        <strain evidence="2 3">M45-28</strain>
    </source>
</reference>
<evidence type="ECO:0000313" key="3">
    <source>
        <dbReference type="Proteomes" id="UP001521184"/>
    </source>
</evidence>
<name>A0ABR3U169_9PEZI</name>
<proteinExistence type="predicted"/>
<evidence type="ECO:0000256" key="1">
    <source>
        <dbReference type="SAM" id="MobiDB-lite"/>
    </source>
</evidence>
<accession>A0ABR3U169</accession>
<feature type="region of interest" description="Disordered" evidence="1">
    <location>
        <begin position="63"/>
        <end position="92"/>
    </location>
</feature>
<sequence length="92" mass="9881">MSIESIDDMSIVLVAEAAAAVPVDDMAMVMDEAMSMDEAIVDMAMPDIEPLMSILSDRRSGIRVSRGAPPEVVDGERERAKVKTEVGSSEPE</sequence>
<comment type="caution">
    <text evidence="2">The sequence shown here is derived from an EMBL/GenBank/DDBJ whole genome shotgun (WGS) entry which is preliminary data.</text>
</comment>
<organism evidence="2 3">
    <name type="scientific">Diplodia intermedia</name>
    <dbReference type="NCBI Taxonomy" id="856260"/>
    <lineage>
        <taxon>Eukaryota</taxon>
        <taxon>Fungi</taxon>
        <taxon>Dikarya</taxon>
        <taxon>Ascomycota</taxon>
        <taxon>Pezizomycotina</taxon>
        <taxon>Dothideomycetes</taxon>
        <taxon>Dothideomycetes incertae sedis</taxon>
        <taxon>Botryosphaeriales</taxon>
        <taxon>Botryosphaeriaceae</taxon>
        <taxon>Diplodia</taxon>
    </lineage>
</organism>
<keyword evidence="3" id="KW-1185">Reference proteome</keyword>
<protein>
    <submittedName>
        <fullName evidence="2">Uncharacterized protein</fullName>
    </submittedName>
</protein>
<evidence type="ECO:0000313" key="2">
    <source>
        <dbReference type="EMBL" id="KAL1649286.1"/>
    </source>
</evidence>